<gene>
    <name evidence="5" type="ORF">HC031_30725</name>
</gene>
<protein>
    <submittedName>
        <fullName evidence="5">Universal stress protein</fullName>
    </submittedName>
</protein>
<feature type="domain" description="UspA" evidence="4">
    <location>
        <begin position="17"/>
        <end position="151"/>
    </location>
</feature>
<reference evidence="5 6" key="1">
    <citation type="submission" date="2020-03" db="EMBL/GenBank/DDBJ databases">
        <title>WGS of the type strain of Planosporangium spp.</title>
        <authorList>
            <person name="Thawai C."/>
        </authorList>
    </citation>
    <scope>NUCLEOTIDE SEQUENCE [LARGE SCALE GENOMIC DNA]</scope>
    <source>
        <strain evidence="5 6">TBRC 5610</strain>
    </source>
</reference>
<evidence type="ECO:0000313" key="5">
    <source>
        <dbReference type="EMBL" id="NJC74056.1"/>
    </source>
</evidence>
<dbReference type="PANTHER" id="PTHR46268:SF27">
    <property type="entry name" value="UNIVERSAL STRESS PROTEIN RV2623"/>
    <property type="match status" value="1"/>
</dbReference>
<keyword evidence="6" id="KW-1185">Reference proteome</keyword>
<dbReference type="InterPro" id="IPR014729">
    <property type="entry name" value="Rossmann-like_a/b/a_fold"/>
</dbReference>
<dbReference type="Proteomes" id="UP000722989">
    <property type="component" value="Unassembled WGS sequence"/>
</dbReference>
<name>A0ABX0Y6L1_9ACTN</name>
<organism evidence="5 6">
    <name type="scientific">Planosporangium thailandense</name>
    <dbReference type="NCBI Taxonomy" id="765197"/>
    <lineage>
        <taxon>Bacteria</taxon>
        <taxon>Bacillati</taxon>
        <taxon>Actinomycetota</taxon>
        <taxon>Actinomycetes</taxon>
        <taxon>Micromonosporales</taxon>
        <taxon>Micromonosporaceae</taxon>
        <taxon>Planosporangium</taxon>
    </lineage>
</organism>
<dbReference type="EMBL" id="JAATVY010000043">
    <property type="protein sequence ID" value="NJC74056.1"/>
    <property type="molecule type" value="Genomic_DNA"/>
</dbReference>
<dbReference type="PRINTS" id="PR01438">
    <property type="entry name" value="UNVRSLSTRESS"/>
</dbReference>
<dbReference type="Gene3D" id="3.40.50.620">
    <property type="entry name" value="HUPs"/>
    <property type="match status" value="2"/>
</dbReference>
<evidence type="ECO:0000256" key="3">
    <source>
        <dbReference type="ARBA" id="ARBA00022840"/>
    </source>
</evidence>
<evidence type="ECO:0000259" key="4">
    <source>
        <dbReference type="Pfam" id="PF00582"/>
    </source>
</evidence>
<keyword evidence="2" id="KW-0547">Nucleotide-binding</keyword>
<keyword evidence="3" id="KW-0067">ATP-binding</keyword>
<accession>A0ABX0Y6L1</accession>
<proteinExistence type="inferred from homology"/>
<dbReference type="SUPFAM" id="SSF52402">
    <property type="entry name" value="Adenine nucleotide alpha hydrolases-like"/>
    <property type="match status" value="2"/>
</dbReference>
<dbReference type="InterPro" id="IPR006015">
    <property type="entry name" value="Universal_stress_UspA"/>
</dbReference>
<evidence type="ECO:0000256" key="2">
    <source>
        <dbReference type="ARBA" id="ARBA00022741"/>
    </source>
</evidence>
<comment type="caution">
    <text evidence="5">The sequence shown here is derived from an EMBL/GenBank/DDBJ whole genome shotgun (WGS) entry which is preliminary data.</text>
</comment>
<comment type="similarity">
    <text evidence="1">Belongs to the universal stress protein A family.</text>
</comment>
<evidence type="ECO:0000256" key="1">
    <source>
        <dbReference type="ARBA" id="ARBA00008791"/>
    </source>
</evidence>
<dbReference type="InterPro" id="IPR006016">
    <property type="entry name" value="UspA"/>
</dbReference>
<feature type="domain" description="UspA" evidence="4">
    <location>
        <begin position="160"/>
        <end position="297"/>
    </location>
</feature>
<sequence length="307" mass="31219">MTAGKWEMAMPVRDPDVVVGVDGSACGEAALRWAATEAGRRAVPLRVLMAYQPGWPGLRFAVGAGQEEAARTIAEAVVGAAVDDARSLAPGLAVRGDAVAGHPAELLVAASRDAALVVVGSRGRGGFASLLLGSVGGQVAGHAYAPVVVVRGREDTTDGPVVVGVDGSPAADEALGQAYAHASRRGCPLVARTAYCLPLPSRWTDAATLTSERDKVEAGLRDELARAVAGWHTRFPTVVVDYAITLGGAADVLTALSNTAQLVVVGARGHEGFPGLALGSVGDQLIHHAGCPVLIARVPAGSKEGPR</sequence>
<dbReference type="RefSeq" id="WP_167928959.1">
    <property type="nucleotide sequence ID" value="NZ_JAATVY010000043.1"/>
</dbReference>
<dbReference type="PANTHER" id="PTHR46268">
    <property type="entry name" value="STRESS RESPONSE PROTEIN NHAX"/>
    <property type="match status" value="1"/>
</dbReference>
<dbReference type="Pfam" id="PF00582">
    <property type="entry name" value="Usp"/>
    <property type="match status" value="2"/>
</dbReference>
<evidence type="ECO:0000313" key="6">
    <source>
        <dbReference type="Proteomes" id="UP000722989"/>
    </source>
</evidence>